<organism evidence="6 7">
    <name type="scientific">Lasallia pustulata</name>
    <dbReference type="NCBI Taxonomy" id="136370"/>
    <lineage>
        <taxon>Eukaryota</taxon>
        <taxon>Fungi</taxon>
        <taxon>Dikarya</taxon>
        <taxon>Ascomycota</taxon>
        <taxon>Pezizomycotina</taxon>
        <taxon>Lecanoromycetes</taxon>
        <taxon>OSLEUM clade</taxon>
        <taxon>Umbilicariomycetidae</taxon>
        <taxon>Umbilicariales</taxon>
        <taxon>Umbilicariaceae</taxon>
        <taxon>Lasallia</taxon>
    </lineage>
</organism>
<dbReference type="Proteomes" id="UP000324767">
    <property type="component" value="Unassembled WGS sequence"/>
</dbReference>
<dbReference type="PANTHER" id="PTHR10250:SF26">
    <property type="entry name" value="GLUTATHIONE S-TRANSFERASE 3, MITOCHONDRIAL"/>
    <property type="match status" value="1"/>
</dbReference>
<dbReference type="Pfam" id="PF01124">
    <property type="entry name" value="MAPEG"/>
    <property type="match status" value="1"/>
</dbReference>
<comment type="caution">
    <text evidence="6">The sequence shown here is derived from an EMBL/GenBank/DDBJ whole genome shotgun (WGS) entry which is preliminary data.</text>
</comment>
<dbReference type="OrthoDB" id="410651at2759"/>
<evidence type="ECO:0000256" key="2">
    <source>
        <dbReference type="ARBA" id="ARBA00022692"/>
    </source>
</evidence>
<evidence type="ECO:0000256" key="1">
    <source>
        <dbReference type="ARBA" id="ARBA00004141"/>
    </source>
</evidence>
<dbReference type="InterPro" id="IPR023352">
    <property type="entry name" value="MAPEG-like_dom_sf"/>
</dbReference>
<evidence type="ECO:0000313" key="7">
    <source>
        <dbReference type="Proteomes" id="UP000324767"/>
    </source>
</evidence>
<dbReference type="InterPro" id="IPR001129">
    <property type="entry name" value="Membr-assoc_MAPEG"/>
</dbReference>
<sequence length="149" mass="16255">MPLTFTLPNEYGYVLLTAAASTFIAQWHAITTGRYRRAAQVPYPNAYATAAEALTSREKYLFNCAQRAHASFLENYPCMLVGMLVGGLQYPVWSAGMGAAWCVARVVYALGYVSQGKEGKGRVVGGWYWFPQMGLGVLGGLVGWNMLGL</sequence>
<feature type="transmembrane region" description="Helical" evidence="5">
    <location>
        <begin position="92"/>
        <end position="114"/>
    </location>
</feature>
<keyword evidence="4 5" id="KW-0472">Membrane</keyword>
<evidence type="ECO:0000256" key="4">
    <source>
        <dbReference type="ARBA" id="ARBA00023136"/>
    </source>
</evidence>
<dbReference type="GO" id="GO:0004364">
    <property type="term" value="F:glutathione transferase activity"/>
    <property type="evidence" value="ECO:0007669"/>
    <property type="project" value="TreeGrafter"/>
</dbReference>
<accession>A0A5M8PPL1</accession>
<dbReference type="GO" id="GO:0005635">
    <property type="term" value="C:nuclear envelope"/>
    <property type="evidence" value="ECO:0007669"/>
    <property type="project" value="TreeGrafter"/>
</dbReference>
<feature type="transmembrane region" description="Helical" evidence="5">
    <location>
        <begin position="126"/>
        <end position="147"/>
    </location>
</feature>
<dbReference type="PANTHER" id="PTHR10250">
    <property type="entry name" value="MICROSOMAL GLUTATHIONE S-TRANSFERASE"/>
    <property type="match status" value="1"/>
</dbReference>
<gene>
    <name evidence="6" type="ORF">FRX48_04738</name>
</gene>
<dbReference type="GO" id="GO:0016020">
    <property type="term" value="C:membrane"/>
    <property type="evidence" value="ECO:0007669"/>
    <property type="project" value="UniProtKB-SubCell"/>
</dbReference>
<feature type="transmembrane region" description="Helical" evidence="5">
    <location>
        <begin position="12"/>
        <end position="30"/>
    </location>
</feature>
<name>A0A5M8PPL1_9LECA</name>
<dbReference type="GO" id="GO:0004602">
    <property type="term" value="F:glutathione peroxidase activity"/>
    <property type="evidence" value="ECO:0007669"/>
    <property type="project" value="TreeGrafter"/>
</dbReference>
<keyword evidence="2 5" id="KW-0812">Transmembrane</keyword>
<dbReference type="SUPFAM" id="SSF161084">
    <property type="entry name" value="MAPEG domain-like"/>
    <property type="match status" value="1"/>
</dbReference>
<dbReference type="GO" id="GO:0005783">
    <property type="term" value="C:endoplasmic reticulum"/>
    <property type="evidence" value="ECO:0007669"/>
    <property type="project" value="TreeGrafter"/>
</dbReference>
<comment type="subcellular location">
    <subcellularLocation>
        <location evidence="1">Membrane</location>
        <topology evidence="1">Multi-pass membrane protein</topology>
    </subcellularLocation>
</comment>
<evidence type="ECO:0000256" key="3">
    <source>
        <dbReference type="ARBA" id="ARBA00022989"/>
    </source>
</evidence>
<reference evidence="6 7" key="1">
    <citation type="submission" date="2019-09" db="EMBL/GenBank/DDBJ databases">
        <title>The hologenome of the rock-dwelling lichen Lasallia pustulata.</title>
        <authorList>
            <person name="Greshake Tzovaras B."/>
            <person name="Segers F."/>
            <person name="Bicker A."/>
            <person name="Dal Grande F."/>
            <person name="Otte J."/>
            <person name="Hankeln T."/>
            <person name="Schmitt I."/>
            <person name="Ebersberger I."/>
        </authorList>
    </citation>
    <scope>NUCLEOTIDE SEQUENCE [LARGE SCALE GENOMIC DNA]</scope>
    <source>
        <strain evidence="6">A1-1</strain>
    </source>
</reference>
<dbReference type="Gene3D" id="1.20.120.550">
    <property type="entry name" value="Membrane associated eicosanoid/glutathione metabolism-like domain"/>
    <property type="match status" value="1"/>
</dbReference>
<keyword evidence="3 5" id="KW-1133">Transmembrane helix</keyword>
<evidence type="ECO:0000313" key="6">
    <source>
        <dbReference type="EMBL" id="KAA6411458.1"/>
    </source>
</evidence>
<dbReference type="EMBL" id="VXIT01000007">
    <property type="protein sequence ID" value="KAA6411458.1"/>
    <property type="molecule type" value="Genomic_DNA"/>
</dbReference>
<protein>
    <submittedName>
        <fullName evidence="6">Uncharacterized protein</fullName>
    </submittedName>
</protein>
<dbReference type="InterPro" id="IPR050997">
    <property type="entry name" value="MAPEG"/>
</dbReference>
<dbReference type="AlphaFoldDB" id="A0A5M8PPL1"/>
<evidence type="ECO:0000256" key="5">
    <source>
        <dbReference type="SAM" id="Phobius"/>
    </source>
</evidence>
<proteinExistence type="predicted"/>